<evidence type="ECO:0000256" key="3">
    <source>
        <dbReference type="ARBA" id="ARBA00005179"/>
    </source>
</evidence>
<keyword evidence="12" id="KW-0472">Membrane</keyword>
<evidence type="ECO:0000256" key="13">
    <source>
        <dbReference type="ARBA" id="ARBA00023180"/>
    </source>
</evidence>
<feature type="signal peptide" evidence="15">
    <location>
        <begin position="1"/>
        <end position="25"/>
    </location>
</feature>
<evidence type="ECO:0000256" key="2">
    <source>
        <dbReference type="ARBA" id="ARBA00004167"/>
    </source>
</evidence>
<evidence type="ECO:0000256" key="15">
    <source>
        <dbReference type="SAM" id="SignalP"/>
    </source>
</evidence>
<keyword evidence="10" id="KW-0408">Iron</keyword>
<keyword evidence="5" id="KW-0349">Heme</keyword>
<sequence>MAQENLFFVTFLFMSTFLFVHKVLKSGSRAPNLPPGPDTRPVVGNSDIAAGDAVHLKYTWWARVYGHIFSLKHGDNTTIVLNNINSANELINRRSDSFIEAQPEEWKLHRETAESLLSSSNIMDHRAVQQAEGFQLLQDMIDSPQEFVNHITRASTSTLASMFFGRRLPRFESTESDEFHEINRLSAHLASSPASHQKESELSAKRNKFYNHLIASGAKRATRKEGWTGSFAEEVLRRKNTGIARDQVPSFLGSLLESGSPTLAVFLQNLILALASNPDVLRKAQNEIERNVGYKRAPQSDDIASLPYIKAVVKETFRFRPSVPVGASLQTVVDGEFYRGWSLPRGSTVVPNIYGMTHDPEYFDDAESFKPERFLQSEYGTKQNVDDSAFRQSATGANVMFGAGDQAWADLSSDLATLNTMNLIWAFNITLPKNEEGDIEFLDMHTYDYSVRPPSLLPLSPTLANSPLSPPVKKSTQAPSPKLSSTQLQSITITPRNRKVRNIVEQEFVDATRVFERFEQGIPVEDRKFIEGQRARMNPAFEGGIEA</sequence>
<comment type="subcellular location">
    <subcellularLocation>
        <location evidence="2">Membrane</location>
        <topology evidence="2">Single-pass membrane protein</topology>
    </subcellularLocation>
</comment>
<dbReference type="InterPro" id="IPR050364">
    <property type="entry name" value="Cytochrome_P450_fung"/>
</dbReference>
<feature type="region of interest" description="Disordered" evidence="14">
    <location>
        <begin position="461"/>
        <end position="487"/>
    </location>
</feature>
<keyword evidence="8" id="KW-1133">Transmembrane helix</keyword>
<dbReference type="InterPro" id="IPR036396">
    <property type="entry name" value="Cyt_P450_sf"/>
</dbReference>
<evidence type="ECO:0000256" key="8">
    <source>
        <dbReference type="ARBA" id="ARBA00022989"/>
    </source>
</evidence>
<dbReference type="Pfam" id="PF00067">
    <property type="entry name" value="p450"/>
    <property type="match status" value="1"/>
</dbReference>
<comment type="similarity">
    <text evidence="4">Belongs to the cytochrome P450 family.</text>
</comment>
<keyword evidence="9" id="KW-0560">Oxidoreductase</keyword>
<organism evidence="16 17">
    <name type="scientific">Marasmius tenuissimus</name>
    <dbReference type="NCBI Taxonomy" id="585030"/>
    <lineage>
        <taxon>Eukaryota</taxon>
        <taxon>Fungi</taxon>
        <taxon>Dikarya</taxon>
        <taxon>Basidiomycota</taxon>
        <taxon>Agaricomycotina</taxon>
        <taxon>Agaricomycetes</taxon>
        <taxon>Agaricomycetidae</taxon>
        <taxon>Agaricales</taxon>
        <taxon>Marasmiineae</taxon>
        <taxon>Marasmiaceae</taxon>
        <taxon>Marasmius</taxon>
    </lineage>
</organism>
<evidence type="ECO:0000256" key="10">
    <source>
        <dbReference type="ARBA" id="ARBA00023004"/>
    </source>
</evidence>
<comment type="pathway">
    <text evidence="3">Secondary metabolite biosynthesis.</text>
</comment>
<keyword evidence="13" id="KW-0325">Glycoprotein</keyword>
<reference evidence="16 17" key="1">
    <citation type="submission" date="2024-05" db="EMBL/GenBank/DDBJ databases">
        <title>A draft genome resource for the thread blight pathogen Marasmius tenuissimus strain MS-2.</title>
        <authorList>
            <person name="Yulfo-Soto G.E."/>
            <person name="Baruah I.K."/>
            <person name="Amoako-Attah I."/>
            <person name="Bukari Y."/>
            <person name="Meinhardt L.W."/>
            <person name="Bailey B.A."/>
            <person name="Cohen S.P."/>
        </authorList>
    </citation>
    <scope>NUCLEOTIDE SEQUENCE [LARGE SCALE GENOMIC DNA]</scope>
    <source>
        <strain evidence="16 17">MS-2</strain>
    </source>
</reference>
<keyword evidence="17" id="KW-1185">Reference proteome</keyword>
<evidence type="ECO:0000256" key="5">
    <source>
        <dbReference type="ARBA" id="ARBA00022617"/>
    </source>
</evidence>
<evidence type="ECO:0000313" key="17">
    <source>
        <dbReference type="Proteomes" id="UP001437256"/>
    </source>
</evidence>
<keyword evidence="6" id="KW-0812">Transmembrane</keyword>
<evidence type="ECO:0000256" key="7">
    <source>
        <dbReference type="ARBA" id="ARBA00022723"/>
    </source>
</evidence>
<dbReference type="InterPro" id="IPR001128">
    <property type="entry name" value="Cyt_P450"/>
</dbReference>
<dbReference type="Gene3D" id="1.10.630.10">
    <property type="entry name" value="Cytochrome P450"/>
    <property type="match status" value="1"/>
</dbReference>
<evidence type="ECO:0000256" key="12">
    <source>
        <dbReference type="ARBA" id="ARBA00023136"/>
    </source>
</evidence>
<dbReference type="PANTHER" id="PTHR46300">
    <property type="entry name" value="P450, PUTATIVE (EUROFUNG)-RELATED-RELATED"/>
    <property type="match status" value="1"/>
</dbReference>
<dbReference type="PANTHER" id="PTHR46300:SF2">
    <property type="entry name" value="CYTOCHROME P450 MONOOXYGENASE ALNH-RELATED"/>
    <property type="match status" value="1"/>
</dbReference>
<dbReference type="InterPro" id="IPR002401">
    <property type="entry name" value="Cyt_P450_E_grp-I"/>
</dbReference>
<dbReference type="Proteomes" id="UP001437256">
    <property type="component" value="Unassembled WGS sequence"/>
</dbReference>
<keyword evidence="11" id="KW-0503">Monooxygenase</keyword>
<accession>A0ABR2ZDM5</accession>
<evidence type="ECO:0000256" key="1">
    <source>
        <dbReference type="ARBA" id="ARBA00001971"/>
    </source>
</evidence>
<keyword evidence="15" id="KW-0732">Signal</keyword>
<evidence type="ECO:0000256" key="9">
    <source>
        <dbReference type="ARBA" id="ARBA00023002"/>
    </source>
</evidence>
<dbReference type="SUPFAM" id="SSF48264">
    <property type="entry name" value="Cytochrome P450"/>
    <property type="match status" value="1"/>
</dbReference>
<evidence type="ECO:0000256" key="6">
    <source>
        <dbReference type="ARBA" id="ARBA00022692"/>
    </source>
</evidence>
<dbReference type="EMBL" id="JBBXMP010000212">
    <property type="protein sequence ID" value="KAL0059696.1"/>
    <property type="molecule type" value="Genomic_DNA"/>
</dbReference>
<proteinExistence type="inferred from homology"/>
<gene>
    <name evidence="16" type="ORF">AAF712_013559</name>
</gene>
<comment type="caution">
    <text evidence="16">The sequence shown here is derived from an EMBL/GenBank/DDBJ whole genome shotgun (WGS) entry which is preliminary data.</text>
</comment>
<feature type="compositionally biased region" description="Polar residues" evidence="14">
    <location>
        <begin position="474"/>
        <end position="487"/>
    </location>
</feature>
<keyword evidence="7" id="KW-0479">Metal-binding</keyword>
<dbReference type="PRINTS" id="PR00463">
    <property type="entry name" value="EP450I"/>
</dbReference>
<evidence type="ECO:0000256" key="11">
    <source>
        <dbReference type="ARBA" id="ARBA00023033"/>
    </source>
</evidence>
<evidence type="ECO:0000256" key="4">
    <source>
        <dbReference type="ARBA" id="ARBA00010617"/>
    </source>
</evidence>
<comment type="cofactor">
    <cofactor evidence="1">
        <name>heme</name>
        <dbReference type="ChEBI" id="CHEBI:30413"/>
    </cofactor>
</comment>
<name>A0ABR2ZDM5_9AGAR</name>
<feature type="chain" id="PRO_5046184915" description="Cytochrome P450" evidence="15">
    <location>
        <begin position="26"/>
        <end position="547"/>
    </location>
</feature>
<evidence type="ECO:0000313" key="16">
    <source>
        <dbReference type="EMBL" id="KAL0059696.1"/>
    </source>
</evidence>
<protein>
    <recommendedName>
        <fullName evidence="18">Cytochrome P450</fullName>
    </recommendedName>
</protein>
<evidence type="ECO:0008006" key="18">
    <source>
        <dbReference type="Google" id="ProtNLM"/>
    </source>
</evidence>
<evidence type="ECO:0000256" key="14">
    <source>
        <dbReference type="SAM" id="MobiDB-lite"/>
    </source>
</evidence>